<dbReference type="EMBL" id="JAIXNE010000001">
    <property type="protein sequence ID" value="MCA6073848.1"/>
    <property type="molecule type" value="Genomic_DNA"/>
</dbReference>
<dbReference type="SUPFAM" id="SSF51735">
    <property type="entry name" value="NAD(P)-binding Rossmann-fold domains"/>
    <property type="match status" value="1"/>
</dbReference>
<sequence>MENRLAVITGANTGIGFQSARSLALQGYHVILTGRFEGKIDWASSTINAMCEESGATGKAFPMLLDLASFDSVLQFAIDFGLKYDRLDVLLCNAGVMNAPYTITENGFELQFQVNYLSHYLLTRLMMPYLQDADSPRLIQVTSMLGERAKSGSLKMFSEIAKVSKDQYSPLQSYKESKLAQMLLTRYINRIYREFLFTAAVHPGVVNSDLFYRRVPKIAKSLLKPVAWLGYVSGTLKTPYDGADTSIWLAAEKEPLPSGKYWYERKTRPWSEYALDDNLAADLWDWSGEQVRTFLG</sequence>
<dbReference type="RefSeq" id="WP_225696958.1">
    <property type="nucleotide sequence ID" value="NZ_JAIXNE010000001.1"/>
</dbReference>
<dbReference type="Gene3D" id="3.40.50.720">
    <property type="entry name" value="NAD(P)-binding Rossmann-like Domain"/>
    <property type="match status" value="1"/>
</dbReference>
<dbReference type="Pfam" id="PF00106">
    <property type="entry name" value="adh_short"/>
    <property type="match status" value="1"/>
</dbReference>
<dbReference type="AlphaFoldDB" id="A0A9X1KUS6"/>
<evidence type="ECO:0000313" key="2">
    <source>
        <dbReference type="EMBL" id="MCA6073848.1"/>
    </source>
</evidence>
<dbReference type="PANTHER" id="PTHR43157">
    <property type="entry name" value="PHOSPHATIDYLINOSITOL-GLYCAN BIOSYNTHESIS CLASS F PROTEIN-RELATED"/>
    <property type="match status" value="1"/>
</dbReference>
<reference evidence="2" key="1">
    <citation type="submission" date="2021-09" db="EMBL/GenBank/DDBJ databases">
        <title>Fulvivirga sp. isolated from coastal sediment.</title>
        <authorList>
            <person name="Yu H."/>
        </authorList>
    </citation>
    <scope>NUCLEOTIDE SEQUENCE</scope>
    <source>
        <strain evidence="2">1062</strain>
    </source>
</reference>
<protein>
    <submittedName>
        <fullName evidence="2">SDR family NAD(P)-dependent oxidoreductase</fullName>
    </submittedName>
</protein>
<dbReference type="InterPro" id="IPR002347">
    <property type="entry name" value="SDR_fam"/>
</dbReference>
<comment type="caution">
    <text evidence="2">The sequence shown here is derived from an EMBL/GenBank/DDBJ whole genome shotgun (WGS) entry which is preliminary data.</text>
</comment>
<keyword evidence="1" id="KW-0560">Oxidoreductase</keyword>
<keyword evidence="3" id="KW-1185">Reference proteome</keyword>
<dbReference type="PANTHER" id="PTHR43157:SF31">
    <property type="entry name" value="PHOSPHATIDYLINOSITOL-GLYCAN BIOSYNTHESIS CLASS F PROTEIN"/>
    <property type="match status" value="1"/>
</dbReference>
<accession>A0A9X1KUS6</accession>
<dbReference type="Proteomes" id="UP001139409">
    <property type="component" value="Unassembled WGS sequence"/>
</dbReference>
<proteinExistence type="predicted"/>
<dbReference type="PRINTS" id="PR00081">
    <property type="entry name" value="GDHRDH"/>
</dbReference>
<gene>
    <name evidence="2" type="ORF">LDX50_03160</name>
</gene>
<name>A0A9X1KUS6_9BACT</name>
<evidence type="ECO:0000313" key="3">
    <source>
        <dbReference type="Proteomes" id="UP001139409"/>
    </source>
</evidence>
<dbReference type="InterPro" id="IPR036291">
    <property type="entry name" value="NAD(P)-bd_dom_sf"/>
</dbReference>
<evidence type="ECO:0000256" key="1">
    <source>
        <dbReference type="ARBA" id="ARBA00023002"/>
    </source>
</evidence>
<dbReference type="GO" id="GO:0016491">
    <property type="term" value="F:oxidoreductase activity"/>
    <property type="evidence" value="ECO:0007669"/>
    <property type="project" value="UniProtKB-KW"/>
</dbReference>
<organism evidence="2 3">
    <name type="scientific">Fulvivirga sedimenti</name>
    <dbReference type="NCBI Taxonomy" id="2879465"/>
    <lineage>
        <taxon>Bacteria</taxon>
        <taxon>Pseudomonadati</taxon>
        <taxon>Bacteroidota</taxon>
        <taxon>Cytophagia</taxon>
        <taxon>Cytophagales</taxon>
        <taxon>Fulvivirgaceae</taxon>
        <taxon>Fulvivirga</taxon>
    </lineage>
</organism>